<feature type="compositionally biased region" description="Low complexity" evidence="1">
    <location>
        <begin position="175"/>
        <end position="201"/>
    </location>
</feature>
<accession>A0A0G4GUQ7</accession>
<dbReference type="VEuPathDB" id="CryptoDB:Cvel_23466"/>
<proteinExistence type="predicted"/>
<gene>
    <name evidence="2" type="ORF">Cvel_23466</name>
</gene>
<dbReference type="AlphaFoldDB" id="A0A0G4GUQ7"/>
<reference evidence="2" key="1">
    <citation type="submission" date="2014-11" db="EMBL/GenBank/DDBJ databases">
        <authorList>
            <person name="Otto D Thomas"/>
            <person name="Naeem Raeece"/>
        </authorList>
    </citation>
    <scope>NUCLEOTIDE SEQUENCE</scope>
</reference>
<evidence type="ECO:0000313" key="2">
    <source>
        <dbReference type="EMBL" id="CEM34578.1"/>
    </source>
</evidence>
<sequence>MFSAWLPTCLQPLFDKNHSAFFAAFRQFALAPVHMHEWLELLKIHETKTGTGEQGGGRQDASILRALKENTSPPFKLRSSRPNRVDEKLRSLNDDDVSCLADWSQVCSKFRDFLDGGALPHETKKKNQKGPFLKRLDNLKIPRAVSIVMLAVVEEMRRCRTKFRQFEPRERKRVSSSSSDMTGGDSSSRLGTGRAGAASVVSGGGGGGGGMVAAGSDFDNDAVDVRPLVRCLFQGWSLNQWANG</sequence>
<organism evidence="2">
    <name type="scientific">Chromera velia CCMP2878</name>
    <dbReference type="NCBI Taxonomy" id="1169474"/>
    <lineage>
        <taxon>Eukaryota</taxon>
        <taxon>Sar</taxon>
        <taxon>Alveolata</taxon>
        <taxon>Colpodellida</taxon>
        <taxon>Chromeraceae</taxon>
        <taxon>Chromera</taxon>
    </lineage>
</organism>
<feature type="region of interest" description="Disordered" evidence="1">
    <location>
        <begin position="166"/>
        <end position="202"/>
    </location>
</feature>
<evidence type="ECO:0000256" key="1">
    <source>
        <dbReference type="SAM" id="MobiDB-lite"/>
    </source>
</evidence>
<name>A0A0G4GUQ7_9ALVE</name>
<protein>
    <submittedName>
        <fullName evidence="2">Uncharacterized protein</fullName>
    </submittedName>
</protein>
<dbReference type="EMBL" id="CDMZ01001570">
    <property type="protein sequence ID" value="CEM34578.1"/>
    <property type="molecule type" value="Genomic_DNA"/>
</dbReference>